<dbReference type="Pfam" id="PF26233">
    <property type="entry name" value="NicX"/>
    <property type="match status" value="1"/>
</dbReference>
<evidence type="ECO:0000256" key="1">
    <source>
        <dbReference type="ARBA" id="ARBA00022723"/>
    </source>
</evidence>
<dbReference type="PANTHER" id="PTHR34448">
    <property type="entry name" value="AMINOPEPTIDASE"/>
    <property type="match status" value="1"/>
</dbReference>
<keyword evidence="1" id="KW-0479">Metal-binding</keyword>
<evidence type="ECO:0000313" key="2">
    <source>
        <dbReference type="EMBL" id="SUZ60423.1"/>
    </source>
</evidence>
<dbReference type="GO" id="GO:0046872">
    <property type="term" value="F:metal ion binding"/>
    <property type="evidence" value="ECO:0007669"/>
    <property type="project" value="UniProtKB-KW"/>
</dbReference>
<accession>A0A381P472</accession>
<dbReference type="PANTHER" id="PTHR34448:SF1">
    <property type="entry name" value="BLL6088 PROTEIN"/>
    <property type="match status" value="1"/>
</dbReference>
<organism evidence="2">
    <name type="scientific">marine metagenome</name>
    <dbReference type="NCBI Taxonomy" id="408172"/>
    <lineage>
        <taxon>unclassified sequences</taxon>
        <taxon>metagenomes</taxon>
        <taxon>ecological metagenomes</taxon>
    </lineage>
</organism>
<dbReference type="EMBL" id="UINC01000743">
    <property type="protein sequence ID" value="SUZ60423.1"/>
    <property type="molecule type" value="Genomic_DNA"/>
</dbReference>
<dbReference type="SUPFAM" id="SSF144052">
    <property type="entry name" value="Thermophilic metalloprotease-like"/>
    <property type="match status" value="1"/>
</dbReference>
<evidence type="ECO:0008006" key="3">
    <source>
        <dbReference type="Google" id="ProtNLM"/>
    </source>
</evidence>
<reference evidence="2" key="1">
    <citation type="submission" date="2018-05" db="EMBL/GenBank/DDBJ databases">
        <authorList>
            <person name="Lanie J.A."/>
            <person name="Ng W.-L."/>
            <person name="Kazmierczak K.M."/>
            <person name="Andrzejewski T.M."/>
            <person name="Davidsen T.M."/>
            <person name="Wayne K.J."/>
            <person name="Tettelin H."/>
            <person name="Glass J.I."/>
            <person name="Rusch D."/>
            <person name="Podicherti R."/>
            <person name="Tsui H.-C.T."/>
            <person name="Winkler M.E."/>
        </authorList>
    </citation>
    <scope>NUCLEOTIDE SEQUENCE</scope>
</reference>
<proteinExistence type="predicted"/>
<gene>
    <name evidence="2" type="ORF">METZ01_LOCUS13277</name>
</gene>
<dbReference type="InterPro" id="IPR052170">
    <property type="entry name" value="M29_Exopeptidase"/>
</dbReference>
<name>A0A381P472_9ZZZZ</name>
<sequence>MSVPWHRVEAFSDHFVRCAVTTEETAVVLAEDDSRPELVEVAVLALQRLGVAVSTMVVPTPPNRGPVPVRSTGATVAIAHNPAVVAGLAASDFIVDCTVEGLLHAEERFALLADGARALMLSNEHPEVFDRVGHDERMGERVERGRQRLAAASTMQVTSTAGTDLTVDLEGAAVAGSDGTVTAPGGIAHWPGGLVLCFPAAGSTSGTVVMAPGDANLTFKEYVRSPIACTLEADHVVAVEGDGLDAELFSSYLAAWEEPEAYAVSHLGWGMNHACRWDVLPLYDKADVNGTELRAFAGNFLWSTGANEVAGRFCRGHFDLPMRNCTVTLDGDPVVVNGVLVDELA</sequence>
<dbReference type="AlphaFoldDB" id="A0A381P472"/>
<dbReference type="InterPro" id="IPR058739">
    <property type="entry name" value="NicX"/>
</dbReference>
<protein>
    <recommendedName>
        <fullName evidence="3">Peptidase M29</fullName>
    </recommendedName>
</protein>